<proteinExistence type="predicted"/>
<keyword evidence="1" id="KW-1133">Transmembrane helix</keyword>
<sequence length="161" mass="16823">LFKAKSVDSEVSVMSVRSVVSVMVVSWNPVVVLVSALLGSVVVTVMVMVVLVVVPQLLVGASPGLASRLHSASTLLQTDVLDDMVAGLLDEHLLGKSVRDSVLVLVDLELLAIDLLPGPGSFLKWGGSIVGGCEFLGNSIEILDGVCKGGEAEEAQEEERT</sequence>
<comment type="caution">
    <text evidence="2">The sequence shown here is derived from an EMBL/GenBank/DDBJ whole genome shotgun (WGS) entry which is preliminary data.</text>
</comment>
<dbReference type="AlphaFoldDB" id="A0AAV5UP91"/>
<keyword evidence="3" id="KW-1185">Reference proteome</keyword>
<accession>A0AAV5UP91</accession>
<feature type="transmembrane region" description="Helical" evidence="1">
    <location>
        <begin position="30"/>
        <end position="54"/>
    </location>
</feature>
<protein>
    <submittedName>
        <fullName evidence="2">Uncharacterized protein</fullName>
    </submittedName>
</protein>
<feature type="non-terminal residue" evidence="2">
    <location>
        <position position="161"/>
    </location>
</feature>
<gene>
    <name evidence="2" type="ORF">PENTCL1PPCAC_29893</name>
</gene>
<dbReference type="Proteomes" id="UP001432027">
    <property type="component" value="Unassembled WGS sequence"/>
</dbReference>
<evidence type="ECO:0000256" key="1">
    <source>
        <dbReference type="SAM" id="Phobius"/>
    </source>
</evidence>
<dbReference type="EMBL" id="BTSX01000006">
    <property type="protein sequence ID" value="GMT07719.1"/>
    <property type="molecule type" value="Genomic_DNA"/>
</dbReference>
<feature type="non-terminal residue" evidence="2">
    <location>
        <position position="1"/>
    </location>
</feature>
<evidence type="ECO:0000313" key="3">
    <source>
        <dbReference type="Proteomes" id="UP001432027"/>
    </source>
</evidence>
<keyword evidence="1" id="KW-0812">Transmembrane</keyword>
<keyword evidence="1" id="KW-0472">Membrane</keyword>
<name>A0AAV5UP91_9BILA</name>
<organism evidence="2 3">
    <name type="scientific">Pristionchus entomophagus</name>
    <dbReference type="NCBI Taxonomy" id="358040"/>
    <lineage>
        <taxon>Eukaryota</taxon>
        <taxon>Metazoa</taxon>
        <taxon>Ecdysozoa</taxon>
        <taxon>Nematoda</taxon>
        <taxon>Chromadorea</taxon>
        <taxon>Rhabditida</taxon>
        <taxon>Rhabditina</taxon>
        <taxon>Diplogasteromorpha</taxon>
        <taxon>Diplogasteroidea</taxon>
        <taxon>Neodiplogasteridae</taxon>
        <taxon>Pristionchus</taxon>
    </lineage>
</organism>
<reference evidence="2" key="1">
    <citation type="submission" date="2023-10" db="EMBL/GenBank/DDBJ databases">
        <title>Genome assembly of Pristionchus species.</title>
        <authorList>
            <person name="Yoshida K."/>
            <person name="Sommer R.J."/>
        </authorList>
    </citation>
    <scope>NUCLEOTIDE SEQUENCE</scope>
    <source>
        <strain evidence="2">RS0144</strain>
    </source>
</reference>
<evidence type="ECO:0000313" key="2">
    <source>
        <dbReference type="EMBL" id="GMT07719.1"/>
    </source>
</evidence>